<reference evidence="6" key="1">
    <citation type="journal article" date="2019" name="Curr. Biol.">
        <title>Genome Sequence of Striga asiatica Provides Insight into the Evolution of Plant Parasitism.</title>
        <authorList>
            <person name="Yoshida S."/>
            <person name="Kim S."/>
            <person name="Wafula E.K."/>
            <person name="Tanskanen J."/>
            <person name="Kim Y.M."/>
            <person name="Honaas L."/>
            <person name="Yang Z."/>
            <person name="Spallek T."/>
            <person name="Conn C.E."/>
            <person name="Ichihashi Y."/>
            <person name="Cheong K."/>
            <person name="Cui S."/>
            <person name="Der J.P."/>
            <person name="Gundlach H."/>
            <person name="Jiao Y."/>
            <person name="Hori C."/>
            <person name="Ishida J.K."/>
            <person name="Kasahara H."/>
            <person name="Kiba T."/>
            <person name="Kim M.S."/>
            <person name="Koo N."/>
            <person name="Laohavisit A."/>
            <person name="Lee Y.H."/>
            <person name="Lumba S."/>
            <person name="McCourt P."/>
            <person name="Mortimer J.C."/>
            <person name="Mutuku J.M."/>
            <person name="Nomura T."/>
            <person name="Sasaki-Sekimoto Y."/>
            <person name="Seto Y."/>
            <person name="Wang Y."/>
            <person name="Wakatake T."/>
            <person name="Sakakibara H."/>
            <person name="Demura T."/>
            <person name="Yamaguchi S."/>
            <person name="Yoneyama K."/>
            <person name="Manabe R.I."/>
            <person name="Nelson D.C."/>
            <person name="Schulman A.H."/>
            <person name="Timko M.P."/>
            <person name="dePamphilis C.W."/>
            <person name="Choi D."/>
            <person name="Shirasu K."/>
        </authorList>
    </citation>
    <scope>NUCLEOTIDE SEQUENCE [LARGE SCALE GENOMIC DNA]</scope>
    <source>
        <strain evidence="6">cv. UVA1</strain>
    </source>
</reference>
<dbReference type="GO" id="GO:0003746">
    <property type="term" value="F:translation elongation factor activity"/>
    <property type="evidence" value="ECO:0007669"/>
    <property type="project" value="UniProtKB-KW"/>
</dbReference>
<comment type="caution">
    <text evidence="5">The sequence shown here is derived from an EMBL/GenBank/DDBJ whole genome shotgun (WGS) entry which is preliminary data.</text>
</comment>
<dbReference type="PANTHER" id="PTHR42908:SF10">
    <property type="entry name" value="EUKARYOTIC TRANSLATION ELONGATION FACTOR 2"/>
    <property type="match status" value="1"/>
</dbReference>
<dbReference type="GO" id="GO:0003924">
    <property type="term" value="F:GTPase activity"/>
    <property type="evidence" value="ECO:0007669"/>
    <property type="project" value="InterPro"/>
</dbReference>
<evidence type="ECO:0000313" key="6">
    <source>
        <dbReference type="Proteomes" id="UP000325081"/>
    </source>
</evidence>
<sequence length="364" mass="40264">MDSKKGTCSVERMQLIMENKHNIRNVSLVGHVNHGKTTVIDSMLAAAGIIHEDIVGNVRSTDTRADEIECGLSIKSTAISLCYNLSSKVLNCFKGKQQGSEFLVNLILSGTPALRLTDGALVVVDCLEGVRVQTKTVIRQAGPTGVDTHCPCYKQIGPSFFFMNGKEAYQVMHRINKVIDQVNAVIATYSSALLGDWQVYPEEGTVVFSSGIDGWAFNIKRFAQMYAAKYEGDVYFDTVTKKWSSRTTGSCTCQRGFVLLCYNQIKEIMGLCLNGQKDILWPKLEKVGININLDEKEKLIGKSLLTRVMRKWWPASDALLEAIIVHFPSPAIAQKYRVESLYSGPLDDVYASAITGCNSDGPRR</sequence>
<evidence type="ECO:0000256" key="1">
    <source>
        <dbReference type="ARBA" id="ARBA00022490"/>
    </source>
</evidence>
<dbReference type="InterPro" id="IPR000795">
    <property type="entry name" value="T_Tr_GTP-bd_dom"/>
</dbReference>
<dbReference type="OrthoDB" id="1706634at2759"/>
<dbReference type="PANTHER" id="PTHR42908">
    <property type="entry name" value="TRANSLATION ELONGATION FACTOR-RELATED"/>
    <property type="match status" value="1"/>
</dbReference>
<protein>
    <submittedName>
        <fullName evidence="5">Elongation factor 2 family protein</fullName>
    </submittedName>
</protein>
<evidence type="ECO:0000256" key="2">
    <source>
        <dbReference type="ARBA" id="ARBA00022768"/>
    </source>
</evidence>
<keyword evidence="3" id="KW-0648">Protein biosynthesis</keyword>
<evidence type="ECO:0000313" key="5">
    <source>
        <dbReference type="EMBL" id="GER26012.1"/>
    </source>
</evidence>
<dbReference type="GO" id="GO:0005829">
    <property type="term" value="C:cytosol"/>
    <property type="evidence" value="ECO:0007669"/>
    <property type="project" value="TreeGrafter"/>
</dbReference>
<dbReference type="GO" id="GO:1990904">
    <property type="term" value="C:ribonucleoprotein complex"/>
    <property type="evidence" value="ECO:0007669"/>
    <property type="project" value="TreeGrafter"/>
</dbReference>
<dbReference type="Gene3D" id="3.40.50.300">
    <property type="entry name" value="P-loop containing nucleotide triphosphate hydrolases"/>
    <property type="match status" value="1"/>
</dbReference>
<dbReference type="InterPro" id="IPR027417">
    <property type="entry name" value="P-loop_NTPase"/>
</dbReference>
<name>A0A5A7NZU2_STRAF</name>
<dbReference type="GO" id="GO:0043022">
    <property type="term" value="F:ribosome binding"/>
    <property type="evidence" value="ECO:0007669"/>
    <property type="project" value="TreeGrafter"/>
</dbReference>
<dbReference type="Proteomes" id="UP000325081">
    <property type="component" value="Unassembled WGS sequence"/>
</dbReference>
<keyword evidence="1" id="KW-0963">Cytoplasm</keyword>
<proteinExistence type="predicted"/>
<evidence type="ECO:0000256" key="3">
    <source>
        <dbReference type="ARBA" id="ARBA00022917"/>
    </source>
</evidence>
<gene>
    <name evidence="5" type="ORF">STAS_01627</name>
</gene>
<feature type="domain" description="Tr-type G" evidence="4">
    <location>
        <begin position="22"/>
        <end position="242"/>
    </location>
</feature>
<evidence type="ECO:0000259" key="4">
    <source>
        <dbReference type="Pfam" id="PF00009"/>
    </source>
</evidence>
<keyword evidence="2 5" id="KW-0251">Elongation factor</keyword>
<dbReference type="GO" id="GO:0005525">
    <property type="term" value="F:GTP binding"/>
    <property type="evidence" value="ECO:0007669"/>
    <property type="project" value="InterPro"/>
</dbReference>
<dbReference type="AlphaFoldDB" id="A0A5A7NZU2"/>
<dbReference type="EMBL" id="BKCP01000669">
    <property type="protein sequence ID" value="GER26012.1"/>
    <property type="molecule type" value="Genomic_DNA"/>
</dbReference>
<organism evidence="5 6">
    <name type="scientific">Striga asiatica</name>
    <name type="common">Asiatic witchweed</name>
    <name type="synonym">Buchnera asiatica</name>
    <dbReference type="NCBI Taxonomy" id="4170"/>
    <lineage>
        <taxon>Eukaryota</taxon>
        <taxon>Viridiplantae</taxon>
        <taxon>Streptophyta</taxon>
        <taxon>Embryophyta</taxon>
        <taxon>Tracheophyta</taxon>
        <taxon>Spermatophyta</taxon>
        <taxon>Magnoliopsida</taxon>
        <taxon>eudicotyledons</taxon>
        <taxon>Gunneridae</taxon>
        <taxon>Pentapetalae</taxon>
        <taxon>asterids</taxon>
        <taxon>lamiids</taxon>
        <taxon>Lamiales</taxon>
        <taxon>Orobanchaceae</taxon>
        <taxon>Buchnereae</taxon>
        <taxon>Striga</taxon>
    </lineage>
</organism>
<dbReference type="Pfam" id="PF00009">
    <property type="entry name" value="GTP_EFTU"/>
    <property type="match status" value="1"/>
</dbReference>
<keyword evidence="6" id="KW-1185">Reference proteome</keyword>
<accession>A0A5A7NZU2</accession>
<dbReference type="SUPFAM" id="SSF52540">
    <property type="entry name" value="P-loop containing nucleoside triphosphate hydrolases"/>
    <property type="match status" value="1"/>
</dbReference>